<proteinExistence type="predicted"/>
<gene>
    <name evidence="1" type="ORF">G5I_03430</name>
</gene>
<sequence>MDDGRNKGSNAGSFKEGIPLARYGVSACNCFKTHLSYSDKLFVLGHDVTPGAENIDCMRRELTQLRHCSSDPQGEQYKPDQHHPVDNPACVDAVAVAKIDTRHMHMHVTVHAACIHPPELREYPKYCNRDISNDANAVLFAMSKDEDAVVRICMQKIDTKLHTKITIPMLENVNKDFQILGQGYDLRIDRYGAFPPMWHLKSETYLVENSLLDHSPKFLKDSPQLYYFLRAYSAIFIVFLFTSTNVPSFEFFSSYHGTRSEFPEIAFTRRADGSSAAQKCTFHHPLPSVFSTLIPRSFDPPNRSVTFETADAEDGEPSLISQLFRTQRDSLENLTLRPDHTRFHQIYCSNGTAKRFAYAAAVKI</sequence>
<dbReference type="Proteomes" id="UP000007755">
    <property type="component" value="Unassembled WGS sequence"/>
</dbReference>
<dbReference type="AlphaFoldDB" id="F4WCZ5"/>
<organism evidence="2">
    <name type="scientific">Acromyrmex echinatior</name>
    <name type="common">Panamanian leafcutter ant</name>
    <name type="synonym">Acromyrmex octospinosus echinatior</name>
    <dbReference type="NCBI Taxonomy" id="103372"/>
    <lineage>
        <taxon>Eukaryota</taxon>
        <taxon>Metazoa</taxon>
        <taxon>Ecdysozoa</taxon>
        <taxon>Arthropoda</taxon>
        <taxon>Hexapoda</taxon>
        <taxon>Insecta</taxon>
        <taxon>Pterygota</taxon>
        <taxon>Neoptera</taxon>
        <taxon>Endopterygota</taxon>
        <taxon>Hymenoptera</taxon>
        <taxon>Apocrita</taxon>
        <taxon>Aculeata</taxon>
        <taxon>Formicoidea</taxon>
        <taxon>Formicidae</taxon>
        <taxon>Myrmicinae</taxon>
        <taxon>Acromyrmex</taxon>
    </lineage>
</organism>
<name>F4WCZ5_ACREC</name>
<evidence type="ECO:0000313" key="1">
    <source>
        <dbReference type="EMBL" id="EGI67976.1"/>
    </source>
</evidence>
<accession>F4WCZ5</accession>
<protein>
    <submittedName>
        <fullName evidence="1">Uncharacterized protein</fullName>
    </submittedName>
</protein>
<dbReference type="EMBL" id="GL888074">
    <property type="protein sequence ID" value="EGI67976.1"/>
    <property type="molecule type" value="Genomic_DNA"/>
</dbReference>
<dbReference type="InParanoid" id="F4WCZ5"/>
<evidence type="ECO:0000313" key="2">
    <source>
        <dbReference type="Proteomes" id="UP000007755"/>
    </source>
</evidence>
<keyword evidence="2" id="KW-1185">Reference proteome</keyword>
<reference evidence="1" key="1">
    <citation type="submission" date="2011-02" db="EMBL/GenBank/DDBJ databases">
        <title>The genome of the leaf-cutting ant Acromyrmex echinatior suggests key adaptations to social evolution and fungus farming.</title>
        <authorList>
            <person name="Nygaard S."/>
            <person name="Zhang G."/>
        </authorList>
    </citation>
    <scope>NUCLEOTIDE SEQUENCE</scope>
</reference>